<proteinExistence type="inferred from homology"/>
<dbReference type="InterPro" id="IPR036892">
    <property type="entry name" value="L27_dom_sf"/>
</dbReference>
<evidence type="ECO:0000256" key="5">
    <source>
        <dbReference type="SAM" id="MobiDB-lite"/>
    </source>
</evidence>
<accession>A0AAN9GD24</accession>
<dbReference type="SMART" id="SM00072">
    <property type="entry name" value="GuKc"/>
    <property type="match status" value="1"/>
</dbReference>
<dbReference type="InterPro" id="IPR050716">
    <property type="entry name" value="MAGUK"/>
</dbReference>
<feature type="compositionally biased region" description="Pro residues" evidence="5">
    <location>
        <begin position="971"/>
        <end position="991"/>
    </location>
</feature>
<feature type="compositionally biased region" description="Basic and acidic residues" evidence="5">
    <location>
        <begin position="243"/>
        <end position="255"/>
    </location>
</feature>
<dbReference type="InterPro" id="IPR036028">
    <property type="entry name" value="SH3-like_dom_sf"/>
</dbReference>
<gene>
    <name evidence="10" type="ORF">V1264_018062</name>
</gene>
<feature type="domain" description="L27" evidence="9">
    <location>
        <begin position="1190"/>
        <end position="1247"/>
    </location>
</feature>
<feature type="compositionally biased region" description="Polar residues" evidence="5">
    <location>
        <begin position="97"/>
        <end position="112"/>
    </location>
</feature>
<evidence type="ECO:0000313" key="10">
    <source>
        <dbReference type="EMBL" id="KAK7103099.1"/>
    </source>
</evidence>
<dbReference type="InterPro" id="IPR027417">
    <property type="entry name" value="P-loop_NTPase"/>
</dbReference>
<dbReference type="InterPro" id="IPR008145">
    <property type="entry name" value="GK/Ca_channel_bsu"/>
</dbReference>
<comment type="similarity">
    <text evidence="1">Belongs to the MAGUK family.</text>
</comment>
<dbReference type="Pfam" id="PF17820">
    <property type="entry name" value="PDZ_6"/>
    <property type="match status" value="1"/>
</dbReference>
<feature type="region of interest" description="Disordered" evidence="5">
    <location>
        <begin position="392"/>
        <end position="422"/>
    </location>
</feature>
<dbReference type="FunFam" id="2.30.42.10:FF:000088">
    <property type="entry name" value="MAGUK p55 subfamily member 5"/>
    <property type="match status" value="1"/>
</dbReference>
<dbReference type="InterPro" id="IPR008144">
    <property type="entry name" value="Guanylate_kin-like_dom"/>
</dbReference>
<dbReference type="Pfam" id="PF00595">
    <property type="entry name" value="PDZ"/>
    <property type="match status" value="1"/>
</dbReference>
<dbReference type="Pfam" id="PF00625">
    <property type="entry name" value="Guanylate_kin"/>
    <property type="match status" value="1"/>
</dbReference>
<evidence type="ECO:0000256" key="2">
    <source>
        <dbReference type="ARBA" id="ARBA00022443"/>
    </source>
</evidence>
<dbReference type="Pfam" id="PF07653">
    <property type="entry name" value="SH3_2"/>
    <property type="match status" value="1"/>
</dbReference>
<feature type="domain" description="PDZ" evidence="8">
    <location>
        <begin position="1270"/>
        <end position="1349"/>
    </location>
</feature>
<dbReference type="Pfam" id="PF02828">
    <property type="entry name" value="L27"/>
    <property type="match status" value="1"/>
</dbReference>
<dbReference type="InterPro" id="IPR004172">
    <property type="entry name" value="L27_dom"/>
</dbReference>
<feature type="compositionally biased region" description="Basic and acidic residues" evidence="5">
    <location>
        <begin position="868"/>
        <end position="887"/>
    </location>
</feature>
<dbReference type="CDD" id="cd12036">
    <property type="entry name" value="SH3_MPP5"/>
    <property type="match status" value="1"/>
</dbReference>
<feature type="compositionally biased region" description="Acidic residues" evidence="5">
    <location>
        <begin position="117"/>
        <end position="128"/>
    </location>
</feature>
<feature type="compositionally biased region" description="Low complexity" evidence="5">
    <location>
        <begin position="227"/>
        <end position="240"/>
    </location>
</feature>
<dbReference type="Gene3D" id="1.10.287.650">
    <property type="entry name" value="L27 domain"/>
    <property type="match status" value="1"/>
</dbReference>
<feature type="domain" description="PDZ" evidence="8">
    <location>
        <begin position="507"/>
        <end position="590"/>
    </location>
</feature>
<dbReference type="SMART" id="SM00569">
    <property type="entry name" value="L27"/>
    <property type="match status" value="2"/>
</dbReference>
<evidence type="ECO:0000256" key="3">
    <source>
        <dbReference type="ARBA" id="ARBA00022737"/>
    </source>
</evidence>
<feature type="compositionally biased region" description="Polar residues" evidence="5">
    <location>
        <begin position="939"/>
        <end position="948"/>
    </location>
</feature>
<feature type="compositionally biased region" description="Low complexity" evidence="5">
    <location>
        <begin position="772"/>
        <end position="783"/>
    </location>
</feature>
<dbReference type="InterPro" id="IPR014775">
    <property type="entry name" value="L27_C"/>
</dbReference>
<keyword evidence="3" id="KW-0677">Repeat</keyword>
<dbReference type="InterPro" id="IPR041489">
    <property type="entry name" value="PDZ_6"/>
</dbReference>
<feature type="compositionally biased region" description="Acidic residues" evidence="5">
    <location>
        <begin position="70"/>
        <end position="89"/>
    </location>
</feature>
<dbReference type="SUPFAM" id="SSF101288">
    <property type="entry name" value="L27 domain"/>
    <property type="match status" value="1"/>
</dbReference>
<dbReference type="SMART" id="SM00228">
    <property type="entry name" value="PDZ"/>
    <property type="match status" value="2"/>
</dbReference>
<evidence type="ECO:0000256" key="1">
    <source>
        <dbReference type="ARBA" id="ARBA00007014"/>
    </source>
</evidence>
<dbReference type="Gene3D" id="2.30.42.10">
    <property type="match status" value="2"/>
</dbReference>
<dbReference type="Proteomes" id="UP001374579">
    <property type="component" value="Unassembled WGS sequence"/>
</dbReference>
<evidence type="ECO:0000259" key="6">
    <source>
        <dbReference type="PROSITE" id="PS50002"/>
    </source>
</evidence>
<dbReference type="SUPFAM" id="SSF50044">
    <property type="entry name" value="SH3-domain"/>
    <property type="match status" value="1"/>
</dbReference>
<dbReference type="PANTHER" id="PTHR23122">
    <property type="entry name" value="MEMBRANE-ASSOCIATED GUANYLATE KINASE MAGUK"/>
    <property type="match status" value="1"/>
</dbReference>
<evidence type="ECO:0000259" key="8">
    <source>
        <dbReference type="PROSITE" id="PS50106"/>
    </source>
</evidence>
<evidence type="ECO:0000256" key="4">
    <source>
        <dbReference type="PROSITE-ProRule" id="PRU00192"/>
    </source>
</evidence>
<dbReference type="PROSITE" id="PS50106">
    <property type="entry name" value="PDZ"/>
    <property type="match status" value="2"/>
</dbReference>
<sequence>MYGLGCDGGRKASSRGSIDDELAVIFEHDPGDGDGGGQETLRGEAAVRRWTGRSVSGDSADDVDSHVVSDDSDDGDVTASCTDEEGPGEYDERRSRAASQDAVTTSDWTSSLYPDDNCGDDDDDDDGSDKDSTLRKDQVSPPNHAHFNDSSFDRKWRFHTKAASQNSSSAGDTSGHWRVSFEADDVQTNIDDVIQEADQDDGWSFGSQDHDGQRHRQRTFSDEAWIPDTPTTTTTSEPTPEYYQHREPASTHEFVETSDEPCEDLAASDNADTRSLDTLSTSTDSDLTTHPAHSLGDNRRNFLMEIAQMGQGYAVDRLAAGYAPARTDRYDNLLQHESLREEENRSHVHERSGIADTVPGQAGWSSWHNNTLLDNHDIGSDTHTQLSTSFLDNSDENQKVKSHHSTGNETTTLIPREDSSGHFTGVGRTNGDSQYDVTESGGVSAGDPVHPLRREQERRLDAWVWSIQSTDSSVDLPLSYHDTFRGLDGGSDDVFLHFPELEYEHHDVTLVMTGDDTRFGFSVIGGYDEGIAPRVDDITIGSPADRAELEVGDEIVEVNGKCVDRCAHSHIIAHIHQCIRSKSIRLRVKRLKEGETVPTISKVHDAYIIAVEENARRKLHDVSANHRVVPVDMTKGLPVQQEEAVTAFRAEQQVRASSSAGSLDTQQSHKRAERPRHLLQHNQQPLAAQDTSALQPSHKAPRSSSPAKPRRQHNHNQQSQPTTQPPHKYSQQHHQQQSPPSHHNSHHQQQQQPPAYHLPPPSEEPSPPAQPGAPGEEQPVTSPSIPPSEGPSPPAQPGVPGEQLPVFSPSIPPSEGLSHPVQPGAPGEHHPITSPSMPVAEKKRKTSSPARDGSVSRSVETLDMNAMMERERESPRKGKGRKGEGKGGKATSNPDTPLIEDMMSGGGLSPNGKTSSHNSLNQSSHDVSMYDMDSDPGFTHSQQNSFSDTGPHREMAIDCPESFIATVKSPPRYPPPNNGAPAPLPRVPPTTPSKKGDGGQERARTDAMLSDAAYMVAGGDQNKPTNEQLERLRKHQDELRKRREEESRHQQEQDFLRSSLRESKKLQALENRRMAQATQLAAPPVGIVNTAFIDAELDDDDDEGELVDDIDGVELSVPQERYLKKNAGVEDLLSTLHHIRSRLNSADNTSSSTASQEVFFLKHLFHNPNFQQAVAMHHKMVEVTSRSPQPRPLGTDSQELAADITSSSPGRGAEPALKELVTILNKPRLKNLLKAHDEVGESQTHPILHTSESDLIDHPLVQYGEESVKIIHLEKTNEHLGATVKNEGDSVIIARIVQGGAAEKSGLLHEGDEILDVNGIDMRGKNVNEVSEMLANMSGTITFMIIPAHTCVEESGPKSGEIMHLRALFNYDPEDDPYIPCRELGISFLKGDILHAIQLTDPNWWQAHREGEEEHHLLAGLIPSKCFQEQRESIRQQLVAEGKENKKRGRMCACGRKERKKKKKKKSLYNGGVGEDAEEILTYEEVTKYYPQPNRKRPIVLVGPPDVGRQELRERIMASDFDRFAAAVPHTSRSLMAGEHNTKDYHFISRSVFEADMLSGKFIEYGEYQNNLYGTSVTAVRQVINQGRICILNLQPESLKILRETDLKPYIIFISPPNMEKLRQLQMAIGKPRPTDEALKDVIEKGREMEETYGHYFDYVLVNMDLDRSYDELLQEINRIETEPQWVPIHWINNGYM</sequence>
<dbReference type="EMBL" id="JBAMIC010000008">
    <property type="protein sequence ID" value="KAK7103099.1"/>
    <property type="molecule type" value="Genomic_DNA"/>
</dbReference>
<feature type="compositionally biased region" description="Low complexity" evidence="5">
    <location>
        <begin position="725"/>
        <end position="755"/>
    </location>
</feature>
<feature type="compositionally biased region" description="Polar residues" evidence="5">
    <location>
        <begin position="911"/>
        <end position="926"/>
    </location>
</feature>
<feature type="domain" description="Guanylate kinase-like" evidence="7">
    <location>
        <begin position="1496"/>
        <end position="1678"/>
    </location>
</feature>
<feature type="region of interest" description="Disordered" evidence="5">
    <location>
        <begin position="1036"/>
        <end position="1059"/>
    </location>
</feature>
<feature type="region of interest" description="Disordered" evidence="5">
    <location>
        <begin position="650"/>
        <end position="1003"/>
    </location>
</feature>
<dbReference type="PROSITE" id="PS50002">
    <property type="entry name" value="SH3"/>
    <property type="match status" value="1"/>
</dbReference>
<comment type="caution">
    <text evidence="10">The sequence shown here is derived from an EMBL/GenBank/DDBJ whole genome shotgun (WGS) entry which is preliminary data.</text>
</comment>
<keyword evidence="11" id="KW-1185">Reference proteome</keyword>
<reference evidence="10 11" key="1">
    <citation type="submission" date="2024-02" db="EMBL/GenBank/DDBJ databases">
        <title>Chromosome-scale genome assembly of the rough periwinkle Littorina saxatilis.</title>
        <authorList>
            <person name="De Jode A."/>
            <person name="Faria R."/>
            <person name="Formenti G."/>
            <person name="Sims Y."/>
            <person name="Smith T.P."/>
            <person name="Tracey A."/>
            <person name="Wood J.M.D."/>
            <person name="Zagrodzka Z.B."/>
            <person name="Johannesson K."/>
            <person name="Butlin R.K."/>
            <person name="Leder E.H."/>
        </authorList>
    </citation>
    <scope>NUCLEOTIDE SEQUENCE [LARGE SCALE GENOMIC DNA]</scope>
    <source>
        <strain evidence="10">Snail1</strain>
        <tissue evidence="10">Muscle</tissue>
    </source>
</reference>
<feature type="region of interest" description="Disordered" evidence="5">
    <location>
        <begin position="22"/>
        <end position="151"/>
    </location>
</feature>
<dbReference type="PROSITE" id="PS50052">
    <property type="entry name" value="GUANYLATE_KINASE_2"/>
    <property type="match status" value="1"/>
</dbReference>
<dbReference type="SMART" id="SM00326">
    <property type="entry name" value="SH3"/>
    <property type="match status" value="1"/>
</dbReference>
<feature type="compositionally biased region" description="Basic and acidic residues" evidence="5">
    <location>
        <begin position="129"/>
        <end position="138"/>
    </location>
</feature>
<dbReference type="InterPro" id="IPR035601">
    <property type="entry name" value="MPP5_SH3"/>
</dbReference>
<evidence type="ECO:0000259" key="7">
    <source>
        <dbReference type="PROSITE" id="PS50052"/>
    </source>
</evidence>
<organism evidence="10 11">
    <name type="scientific">Littorina saxatilis</name>
    <dbReference type="NCBI Taxonomy" id="31220"/>
    <lineage>
        <taxon>Eukaryota</taxon>
        <taxon>Metazoa</taxon>
        <taxon>Spiralia</taxon>
        <taxon>Lophotrochozoa</taxon>
        <taxon>Mollusca</taxon>
        <taxon>Gastropoda</taxon>
        <taxon>Caenogastropoda</taxon>
        <taxon>Littorinimorpha</taxon>
        <taxon>Littorinoidea</taxon>
        <taxon>Littorinidae</taxon>
        <taxon>Littorina</taxon>
    </lineage>
</organism>
<feature type="compositionally biased region" description="Basic residues" evidence="5">
    <location>
        <begin position="668"/>
        <end position="679"/>
    </location>
</feature>
<dbReference type="SUPFAM" id="SSF52540">
    <property type="entry name" value="P-loop containing nucleoside triphosphate hydrolases"/>
    <property type="match status" value="1"/>
</dbReference>
<protein>
    <recommendedName>
        <fullName evidence="12">MAGUK p55 subfamily member 5-A</fullName>
    </recommendedName>
</protein>
<feature type="domain" description="SH3" evidence="6">
    <location>
        <begin position="1360"/>
        <end position="1432"/>
    </location>
</feature>
<feature type="compositionally biased region" description="Polar residues" evidence="5">
    <location>
        <begin position="654"/>
        <end position="666"/>
    </location>
</feature>
<evidence type="ECO:0000313" key="11">
    <source>
        <dbReference type="Proteomes" id="UP001374579"/>
    </source>
</evidence>
<dbReference type="CDD" id="cd00136">
    <property type="entry name" value="PDZ_canonical"/>
    <property type="match status" value="1"/>
</dbReference>
<dbReference type="InterPro" id="IPR001452">
    <property type="entry name" value="SH3_domain"/>
</dbReference>
<dbReference type="InterPro" id="IPR001478">
    <property type="entry name" value="PDZ"/>
</dbReference>
<feature type="compositionally biased region" description="Polar residues" evidence="5">
    <location>
        <begin position="680"/>
        <end position="695"/>
    </location>
</feature>
<evidence type="ECO:0008006" key="12">
    <source>
        <dbReference type="Google" id="ProtNLM"/>
    </source>
</evidence>
<dbReference type="SUPFAM" id="SSF50156">
    <property type="entry name" value="PDZ domain-like"/>
    <property type="match status" value="2"/>
</dbReference>
<name>A0AAN9GD24_9CAEN</name>
<feature type="domain" description="L27" evidence="9">
    <location>
        <begin position="1125"/>
        <end position="1188"/>
    </location>
</feature>
<dbReference type="CDD" id="cd06798">
    <property type="entry name" value="PDZ_MPP5-like"/>
    <property type="match status" value="1"/>
</dbReference>
<dbReference type="Gene3D" id="2.30.30.40">
    <property type="entry name" value="SH3 Domains"/>
    <property type="match status" value="1"/>
</dbReference>
<dbReference type="Gene3D" id="3.40.50.300">
    <property type="entry name" value="P-loop containing nucleotide triphosphate hydrolases"/>
    <property type="match status" value="1"/>
</dbReference>
<feature type="compositionally biased region" description="Pro residues" evidence="5">
    <location>
        <begin position="756"/>
        <end position="771"/>
    </location>
</feature>
<dbReference type="InterPro" id="IPR036034">
    <property type="entry name" value="PDZ_sf"/>
</dbReference>
<keyword evidence="2 4" id="KW-0728">SH3 domain</keyword>
<feature type="compositionally biased region" description="Low complexity" evidence="5">
    <location>
        <begin position="276"/>
        <end position="289"/>
    </location>
</feature>
<evidence type="ECO:0000259" key="9">
    <source>
        <dbReference type="PROSITE" id="PS51022"/>
    </source>
</evidence>
<dbReference type="CDD" id="cd00071">
    <property type="entry name" value="GMPK"/>
    <property type="match status" value="1"/>
</dbReference>
<dbReference type="PROSITE" id="PS51022">
    <property type="entry name" value="L27"/>
    <property type="match status" value="2"/>
</dbReference>
<feature type="region of interest" description="Disordered" evidence="5">
    <location>
        <begin position="225"/>
        <end position="293"/>
    </location>
</feature>
<feature type="compositionally biased region" description="Pro residues" evidence="5">
    <location>
        <begin position="784"/>
        <end position="797"/>
    </location>
</feature>
<feature type="compositionally biased region" description="Basic and acidic residues" evidence="5">
    <location>
        <begin position="994"/>
        <end position="1003"/>
    </location>
</feature>